<evidence type="ECO:0000256" key="5">
    <source>
        <dbReference type="ARBA" id="ARBA00022553"/>
    </source>
</evidence>
<comment type="catalytic activity">
    <reaction evidence="1">
        <text>ATP + protein L-histidine = ADP + protein N-phospho-L-histidine.</text>
        <dbReference type="EC" id="2.7.13.3"/>
    </reaction>
</comment>
<evidence type="ECO:0000256" key="6">
    <source>
        <dbReference type="ARBA" id="ARBA00022679"/>
    </source>
</evidence>
<keyword evidence="8" id="KW-0547">Nucleotide-binding</keyword>
<evidence type="ECO:0000256" key="14">
    <source>
        <dbReference type="SAM" id="Phobius"/>
    </source>
</evidence>
<dbReference type="Pfam" id="PF00512">
    <property type="entry name" value="HisKA"/>
    <property type="match status" value="1"/>
</dbReference>
<evidence type="ECO:0000256" key="9">
    <source>
        <dbReference type="ARBA" id="ARBA00022777"/>
    </source>
</evidence>
<feature type="transmembrane region" description="Helical" evidence="14">
    <location>
        <begin position="12"/>
        <end position="33"/>
    </location>
</feature>
<dbReference type="RefSeq" id="WP_053028750.1">
    <property type="nucleotide sequence ID" value="NZ_CUEE01000001.1"/>
</dbReference>
<dbReference type="InterPro" id="IPR003661">
    <property type="entry name" value="HisK_dim/P_dom"/>
</dbReference>
<keyword evidence="10" id="KW-0067">ATP-binding</keyword>
<keyword evidence="17" id="KW-1185">Reference proteome</keyword>
<evidence type="ECO:0000256" key="1">
    <source>
        <dbReference type="ARBA" id="ARBA00000085"/>
    </source>
</evidence>
<dbReference type="EC" id="2.7.13.3" evidence="3"/>
<name>A0ABX2LQB8_9STAP</name>
<dbReference type="Gene3D" id="3.30.565.10">
    <property type="entry name" value="Histidine kinase-like ATPase, C-terminal domain"/>
    <property type="match status" value="1"/>
</dbReference>
<keyword evidence="11 14" id="KW-1133">Transmembrane helix</keyword>
<feature type="domain" description="Histidine kinase" evidence="15">
    <location>
        <begin position="285"/>
        <end position="488"/>
    </location>
</feature>
<dbReference type="InterPro" id="IPR008358">
    <property type="entry name" value="Sig_transdc_His_kin/Pase_MprB"/>
</dbReference>
<dbReference type="InterPro" id="IPR036097">
    <property type="entry name" value="HisK_dim/P_sf"/>
</dbReference>
<sequence length="488" mass="56724">MINKFTLKFLKYMTIFVLLNFTITCILVIILFFKVLPNIYWDINEIEPTYLETYGITQAPNDNLKSLAEKRHVDLYFVRKNGDILYPKSKRHTNIKSTLLKNINNANSVISKEGTYLVYIYKDKIEQPKITNGHEIKTSQLLDSIATLDFNRYNYSVSNNELHFVRNPGQRTILWNDNFGEAFNDSKNTYILLFISFIIVNIILIALTAMLISKRLTRPLSFYIDWIGNLSLGKLHQPTSKRKRFKNRRTYPELDASLSQLNEQMLSDKFYHNQISYYKSKWISQISHDLKSPLTTIYGYSKLIQADKQTQSYVQLISEKATFMSDLIDSLNQTFDMETNQTKQDKEDFPIQSTVNRITHIIGYDSITCHFYLEDNATFYGNKLYFERLLINLINNSIDHNEINPNIHMTFSKIENKLMIDYVDDGQGIPHSNIDTLFNQSYTSKAHKAQHGIGLSIIKDAVNYHHGAITLLPSKQGVHFHILLVDDS</sequence>
<dbReference type="GeneID" id="74185252"/>
<evidence type="ECO:0000313" key="16">
    <source>
        <dbReference type="EMBL" id="NUI81420.1"/>
    </source>
</evidence>
<evidence type="ECO:0000313" key="17">
    <source>
        <dbReference type="Proteomes" id="UP000610527"/>
    </source>
</evidence>
<evidence type="ECO:0000256" key="8">
    <source>
        <dbReference type="ARBA" id="ARBA00022741"/>
    </source>
</evidence>
<protein>
    <recommendedName>
        <fullName evidence="3">histidine kinase</fullName>
        <ecNumber evidence="3">2.7.13.3</ecNumber>
    </recommendedName>
</protein>
<keyword evidence="7 14" id="KW-0812">Transmembrane</keyword>
<dbReference type="InterPro" id="IPR036890">
    <property type="entry name" value="HATPase_C_sf"/>
</dbReference>
<dbReference type="CDD" id="cd00082">
    <property type="entry name" value="HisKA"/>
    <property type="match status" value="1"/>
</dbReference>
<evidence type="ECO:0000256" key="11">
    <source>
        <dbReference type="ARBA" id="ARBA00022989"/>
    </source>
</evidence>
<evidence type="ECO:0000256" key="7">
    <source>
        <dbReference type="ARBA" id="ARBA00022692"/>
    </source>
</evidence>
<dbReference type="SUPFAM" id="SSF47384">
    <property type="entry name" value="Homodimeric domain of signal transducing histidine kinase"/>
    <property type="match status" value="1"/>
</dbReference>
<dbReference type="PANTHER" id="PTHR45528">
    <property type="entry name" value="SENSOR HISTIDINE KINASE CPXA"/>
    <property type="match status" value="1"/>
</dbReference>
<evidence type="ECO:0000256" key="10">
    <source>
        <dbReference type="ARBA" id="ARBA00022840"/>
    </source>
</evidence>
<feature type="transmembrane region" description="Helical" evidence="14">
    <location>
        <begin position="190"/>
        <end position="212"/>
    </location>
</feature>
<dbReference type="CDD" id="cd00075">
    <property type="entry name" value="HATPase"/>
    <property type="match status" value="1"/>
</dbReference>
<evidence type="ECO:0000256" key="3">
    <source>
        <dbReference type="ARBA" id="ARBA00012438"/>
    </source>
</evidence>
<comment type="caution">
    <text evidence="16">The sequence shown here is derived from an EMBL/GenBank/DDBJ whole genome shotgun (WGS) entry which is preliminary data.</text>
</comment>
<dbReference type="SUPFAM" id="SSF55874">
    <property type="entry name" value="ATPase domain of HSP90 chaperone/DNA topoisomerase II/histidine kinase"/>
    <property type="match status" value="1"/>
</dbReference>
<dbReference type="PRINTS" id="PR01780">
    <property type="entry name" value="LANTIREGPROT"/>
</dbReference>
<dbReference type="Gene3D" id="1.10.287.130">
    <property type="match status" value="1"/>
</dbReference>
<proteinExistence type="predicted"/>
<dbReference type="GO" id="GO:0016301">
    <property type="term" value="F:kinase activity"/>
    <property type="evidence" value="ECO:0007669"/>
    <property type="project" value="UniProtKB-KW"/>
</dbReference>
<evidence type="ECO:0000256" key="12">
    <source>
        <dbReference type="ARBA" id="ARBA00023012"/>
    </source>
</evidence>
<keyword evidence="5" id="KW-0597">Phosphoprotein</keyword>
<keyword evidence="13 14" id="KW-0472">Membrane</keyword>
<accession>A0ABX2LQB8</accession>
<organism evidence="16 17">
    <name type="scientific">Staphylococcus borealis</name>
    <dbReference type="NCBI Taxonomy" id="2742203"/>
    <lineage>
        <taxon>Bacteria</taxon>
        <taxon>Bacillati</taxon>
        <taxon>Bacillota</taxon>
        <taxon>Bacilli</taxon>
        <taxon>Bacillales</taxon>
        <taxon>Staphylococcaceae</taxon>
        <taxon>Staphylococcus</taxon>
    </lineage>
</organism>
<gene>
    <name evidence="16" type="ORF">HUN84_01415</name>
</gene>
<dbReference type="EMBL" id="JABVEG010000001">
    <property type="protein sequence ID" value="NUI81420.1"/>
    <property type="molecule type" value="Genomic_DNA"/>
</dbReference>
<dbReference type="Proteomes" id="UP000610527">
    <property type="component" value="Unassembled WGS sequence"/>
</dbReference>
<reference evidence="16 17" key="1">
    <citation type="submission" date="2020-06" db="EMBL/GenBank/DDBJ databases">
        <title>Staphylococcus borealis sp. nov. -A novel member of the Staphylococcaceae family isolated from skin and blood in humans.</title>
        <authorList>
            <person name="Pain M."/>
            <person name="Wolden R."/>
            <person name="Jaen-Luchoro D."/>
            <person name="Salva-Serra F."/>
            <person name="Iglesias B.P."/>
            <person name="Karlsson R."/>
            <person name="Klingenberg C."/>
            <person name="Cavanagh J.P."/>
        </authorList>
    </citation>
    <scope>NUCLEOTIDE SEQUENCE [LARGE SCALE GENOMIC DNA]</scope>
    <source>
        <strain evidence="16 17">58-22</strain>
    </source>
</reference>
<evidence type="ECO:0000256" key="4">
    <source>
        <dbReference type="ARBA" id="ARBA00022475"/>
    </source>
</evidence>
<dbReference type="InterPro" id="IPR005467">
    <property type="entry name" value="His_kinase_dom"/>
</dbReference>
<evidence type="ECO:0000256" key="2">
    <source>
        <dbReference type="ARBA" id="ARBA00004651"/>
    </source>
</evidence>
<keyword evidence="6" id="KW-0808">Transferase</keyword>
<evidence type="ECO:0000259" key="15">
    <source>
        <dbReference type="PROSITE" id="PS50109"/>
    </source>
</evidence>
<dbReference type="SMART" id="SM00387">
    <property type="entry name" value="HATPase_c"/>
    <property type="match status" value="1"/>
</dbReference>
<dbReference type="InterPro" id="IPR050398">
    <property type="entry name" value="HssS/ArlS-like"/>
</dbReference>
<keyword evidence="4" id="KW-1003">Cell membrane</keyword>
<dbReference type="PANTHER" id="PTHR45528:SF1">
    <property type="entry name" value="SENSOR HISTIDINE KINASE CPXA"/>
    <property type="match status" value="1"/>
</dbReference>
<dbReference type="SMART" id="SM00388">
    <property type="entry name" value="HisKA"/>
    <property type="match status" value="1"/>
</dbReference>
<comment type="subcellular location">
    <subcellularLocation>
        <location evidence="2">Cell membrane</location>
        <topology evidence="2">Multi-pass membrane protein</topology>
    </subcellularLocation>
</comment>
<dbReference type="Pfam" id="PF02518">
    <property type="entry name" value="HATPase_c"/>
    <property type="match status" value="1"/>
</dbReference>
<dbReference type="PROSITE" id="PS50109">
    <property type="entry name" value="HIS_KIN"/>
    <property type="match status" value="1"/>
</dbReference>
<dbReference type="InterPro" id="IPR003594">
    <property type="entry name" value="HATPase_dom"/>
</dbReference>
<keyword evidence="9 16" id="KW-0418">Kinase</keyword>
<evidence type="ECO:0000256" key="13">
    <source>
        <dbReference type="ARBA" id="ARBA00023136"/>
    </source>
</evidence>
<keyword evidence="12" id="KW-0902">Two-component regulatory system</keyword>